<evidence type="ECO:0000313" key="9">
    <source>
        <dbReference type="Proteomes" id="UP001595997"/>
    </source>
</evidence>
<comment type="caution">
    <text evidence="8">The sequence shown here is derived from an EMBL/GenBank/DDBJ whole genome shotgun (WGS) entry which is preliminary data.</text>
</comment>
<organism evidence="8 9">
    <name type="scientific">Streptomyces ovatisporus</name>
    <dbReference type="NCBI Taxonomy" id="1128682"/>
    <lineage>
        <taxon>Bacteria</taxon>
        <taxon>Bacillati</taxon>
        <taxon>Actinomycetota</taxon>
        <taxon>Actinomycetes</taxon>
        <taxon>Kitasatosporales</taxon>
        <taxon>Streptomycetaceae</taxon>
        <taxon>Streptomyces</taxon>
    </lineage>
</organism>
<feature type="compositionally biased region" description="Basic and acidic residues" evidence="5">
    <location>
        <begin position="53"/>
        <end position="62"/>
    </location>
</feature>
<evidence type="ECO:0000313" key="8">
    <source>
        <dbReference type="EMBL" id="MFC4494291.1"/>
    </source>
</evidence>
<gene>
    <name evidence="8" type="ORF">ACFPA8_09110</name>
</gene>
<keyword evidence="9" id="KW-1185">Reference proteome</keyword>
<name>A0ABV9A9N6_9ACTN</name>
<evidence type="ECO:0000256" key="5">
    <source>
        <dbReference type="SAM" id="MobiDB-lite"/>
    </source>
</evidence>
<dbReference type="EMBL" id="JBHSFH010000005">
    <property type="protein sequence ID" value="MFC4494291.1"/>
    <property type="molecule type" value="Genomic_DNA"/>
</dbReference>
<feature type="compositionally biased region" description="Low complexity" evidence="5">
    <location>
        <begin position="67"/>
        <end position="76"/>
    </location>
</feature>
<protein>
    <submittedName>
        <fullName evidence="8">Prenyltransferase/squalene oxidase repeat-containing protein</fullName>
    </submittedName>
</protein>
<evidence type="ECO:0000256" key="4">
    <source>
        <dbReference type="ARBA" id="ARBA00022737"/>
    </source>
</evidence>
<dbReference type="Proteomes" id="UP001595997">
    <property type="component" value="Unassembled WGS sequence"/>
</dbReference>
<dbReference type="Gene3D" id="1.50.10.20">
    <property type="match status" value="2"/>
</dbReference>
<dbReference type="Pfam" id="PF13249">
    <property type="entry name" value="SQHop_cyclase_N"/>
    <property type="match status" value="1"/>
</dbReference>
<feature type="region of interest" description="Disordered" evidence="5">
    <location>
        <begin position="53"/>
        <end position="76"/>
    </location>
</feature>
<dbReference type="InterPro" id="IPR008930">
    <property type="entry name" value="Terpenoid_cyclase/PrenylTrfase"/>
</dbReference>
<dbReference type="InterPro" id="IPR032697">
    <property type="entry name" value="SQ_cyclase_N"/>
</dbReference>
<dbReference type="InterPro" id="IPR032696">
    <property type="entry name" value="SQ_cyclase_C"/>
</dbReference>
<evidence type="ECO:0000256" key="1">
    <source>
        <dbReference type="ARBA" id="ARBA00004999"/>
    </source>
</evidence>
<feature type="compositionally biased region" description="Low complexity" evidence="5">
    <location>
        <begin position="582"/>
        <end position="610"/>
    </location>
</feature>
<dbReference type="RefSeq" id="WP_386445070.1">
    <property type="nucleotide sequence ID" value="NZ_JBHSFH010000005.1"/>
</dbReference>
<dbReference type="Pfam" id="PF13243">
    <property type="entry name" value="SQHop_cyclase_C"/>
    <property type="match status" value="1"/>
</dbReference>
<keyword evidence="4" id="KW-0677">Repeat</keyword>
<accession>A0ABV9A9N6</accession>
<dbReference type="SUPFAM" id="SSF48239">
    <property type="entry name" value="Terpenoid cyclases/Protein prenyltransferases"/>
    <property type="match status" value="2"/>
</dbReference>
<evidence type="ECO:0000256" key="2">
    <source>
        <dbReference type="ARBA" id="ARBA00009755"/>
    </source>
</evidence>
<dbReference type="PANTHER" id="PTHR11764">
    <property type="entry name" value="TERPENE CYCLASE/MUTASE FAMILY MEMBER"/>
    <property type="match status" value="1"/>
</dbReference>
<evidence type="ECO:0000256" key="3">
    <source>
        <dbReference type="ARBA" id="ARBA00022723"/>
    </source>
</evidence>
<dbReference type="PANTHER" id="PTHR11764:SF20">
    <property type="entry name" value="LANOSTEROL SYNTHASE"/>
    <property type="match status" value="1"/>
</dbReference>
<sequence>MVTQELARAVDRAVGTGAEALFARLRPDGVFAPRGDRFSPANTAAAIVALHHATEQPPDRTDGPAGTDSTDSTDSTIARAVTRLCDSQRPDGGWAMAGVPTELLATAVATAALRLVAPERAAKAVRAGEELVTRLGGAAALPEPTMTGLVRQFDALSGVGKLSELPRLPMELMLLPGPARRLLSLRLPIFASMALAQAAHRPQGRARALVNRAAGRAALRVVREAYEREGSTGEFSTDPWLTSLIALGIARSGTAPDISRASAHRLRAMARQDGSWDLMPLDVTWSSFATAALLEAGYAADPRLTATRAMFHRRQQDEPFAALGCPPGFWGFSSVSSWPMALETAEVSSALLQLPGGREDIHARRGIDWLTAMQDRSGSWSLAVRGSRPGGFGPCPHMTAKAVRALLDHGVPPRDRRVVRALEWLARVQHEDGSFEAMWYRGPTPGTSVVLETLCRAGRSGSSQARRARDWLLRTQAADGSWASGEDGPDAPRGTVEETAWALHALLAAGTGPDSRAVVAAARRLTDAQCTDGSWQGAAVNEYVRRCSRYADDGIASGLALRALARLRTVAGTDGAGTGEGPPRTAQPTRPTQPTQPTRPTNPTQEDGTP</sequence>
<feature type="domain" description="Squalene cyclase C-terminal" evidence="6">
    <location>
        <begin position="394"/>
        <end position="539"/>
    </location>
</feature>
<dbReference type="InterPro" id="IPR018333">
    <property type="entry name" value="Squalene_cyclase"/>
</dbReference>
<feature type="region of interest" description="Disordered" evidence="5">
    <location>
        <begin position="572"/>
        <end position="610"/>
    </location>
</feature>
<comment type="similarity">
    <text evidence="2">Belongs to the terpene cyclase/mutase family.</text>
</comment>
<proteinExistence type="inferred from homology"/>
<reference evidence="9" key="1">
    <citation type="journal article" date="2019" name="Int. J. Syst. Evol. Microbiol.">
        <title>The Global Catalogue of Microorganisms (GCM) 10K type strain sequencing project: providing services to taxonomists for standard genome sequencing and annotation.</title>
        <authorList>
            <consortium name="The Broad Institute Genomics Platform"/>
            <consortium name="The Broad Institute Genome Sequencing Center for Infectious Disease"/>
            <person name="Wu L."/>
            <person name="Ma J."/>
        </authorList>
    </citation>
    <scope>NUCLEOTIDE SEQUENCE [LARGE SCALE GENOMIC DNA]</scope>
    <source>
        <strain evidence="9">CGMCC 4.7357</strain>
    </source>
</reference>
<evidence type="ECO:0000259" key="7">
    <source>
        <dbReference type="Pfam" id="PF13249"/>
    </source>
</evidence>
<keyword evidence="3" id="KW-0479">Metal-binding</keyword>
<evidence type="ECO:0000259" key="6">
    <source>
        <dbReference type="Pfam" id="PF13243"/>
    </source>
</evidence>
<feature type="domain" description="Squalene cyclase N-terminal" evidence="7">
    <location>
        <begin position="74"/>
        <end position="176"/>
    </location>
</feature>
<comment type="pathway">
    <text evidence="1">Secondary metabolite biosynthesis; hopanoid biosynthesis.</text>
</comment>